<organism evidence="2 3">
    <name type="scientific">Pleurodeles waltl</name>
    <name type="common">Iberian ribbed newt</name>
    <dbReference type="NCBI Taxonomy" id="8319"/>
    <lineage>
        <taxon>Eukaryota</taxon>
        <taxon>Metazoa</taxon>
        <taxon>Chordata</taxon>
        <taxon>Craniata</taxon>
        <taxon>Vertebrata</taxon>
        <taxon>Euteleostomi</taxon>
        <taxon>Amphibia</taxon>
        <taxon>Batrachia</taxon>
        <taxon>Caudata</taxon>
        <taxon>Salamandroidea</taxon>
        <taxon>Salamandridae</taxon>
        <taxon>Pleurodelinae</taxon>
        <taxon>Pleurodeles</taxon>
    </lineage>
</organism>
<proteinExistence type="predicted"/>
<evidence type="ECO:0000313" key="2">
    <source>
        <dbReference type="EMBL" id="KAJ1120530.1"/>
    </source>
</evidence>
<evidence type="ECO:0000313" key="3">
    <source>
        <dbReference type="Proteomes" id="UP001066276"/>
    </source>
</evidence>
<dbReference type="EMBL" id="JANPWB010000012">
    <property type="protein sequence ID" value="KAJ1120530.1"/>
    <property type="molecule type" value="Genomic_DNA"/>
</dbReference>
<accession>A0AAV7P5T1</accession>
<evidence type="ECO:0000256" key="1">
    <source>
        <dbReference type="SAM" id="MobiDB-lite"/>
    </source>
</evidence>
<feature type="region of interest" description="Disordered" evidence="1">
    <location>
        <begin position="48"/>
        <end position="69"/>
    </location>
</feature>
<reference evidence="2" key="1">
    <citation type="journal article" date="2022" name="bioRxiv">
        <title>Sequencing and chromosome-scale assembly of the giantPleurodeles waltlgenome.</title>
        <authorList>
            <person name="Brown T."/>
            <person name="Elewa A."/>
            <person name="Iarovenko S."/>
            <person name="Subramanian E."/>
            <person name="Araus A.J."/>
            <person name="Petzold A."/>
            <person name="Susuki M."/>
            <person name="Suzuki K.-i.T."/>
            <person name="Hayashi T."/>
            <person name="Toyoda A."/>
            <person name="Oliveira C."/>
            <person name="Osipova E."/>
            <person name="Leigh N.D."/>
            <person name="Simon A."/>
            <person name="Yun M.H."/>
        </authorList>
    </citation>
    <scope>NUCLEOTIDE SEQUENCE</scope>
    <source>
        <strain evidence="2">20211129_DDA</strain>
        <tissue evidence="2">Liver</tissue>
    </source>
</reference>
<protein>
    <submittedName>
        <fullName evidence="2">Uncharacterized protein</fullName>
    </submittedName>
</protein>
<sequence length="69" mass="7224">MSGGGTAALKWMASQGGDAESGAVINATPEPTLDSLITDVGHLQEENGKLKKRAQERGFASLQPTIKEQ</sequence>
<gene>
    <name evidence="2" type="ORF">NDU88_008695</name>
</gene>
<comment type="caution">
    <text evidence="2">The sequence shown here is derived from an EMBL/GenBank/DDBJ whole genome shotgun (WGS) entry which is preliminary data.</text>
</comment>
<feature type="region of interest" description="Disordered" evidence="1">
    <location>
        <begin position="1"/>
        <end position="27"/>
    </location>
</feature>
<dbReference type="Proteomes" id="UP001066276">
    <property type="component" value="Chromosome 8"/>
</dbReference>
<keyword evidence="3" id="KW-1185">Reference proteome</keyword>
<dbReference type="AlphaFoldDB" id="A0AAV7P5T1"/>
<name>A0AAV7P5T1_PLEWA</name>